<dbReference type="EMBL" id="CAUWAG010000012">
    <property type="protein sequence ID" value="CAJ2509234.1"/>
    <property type="molecule type" value="Genomic_DNA"/>
</dbReference>
<reference evidence="1" key="1">
    <citation type="submission" date="2023-10" db="EMBL/GenBank/DDBJ databases">
        <authorList>
            <person name="Hackl T."/>
        </authorList>
    </citation>
    <scope>NUCLEOTIDE SEQUENCE</scope>
</reference>
<evidence type="ECO:0000313" key="1">
    <source>
        <dbReference type="EMBL" id="CAJ2509234.1"/>
    </source>
</evidence>
<evidence type="ECO:0000313" key="2">
    <source>
        <dbReference type="Proteomes" id="UP001295740"/>
    </source>
</evidence>
<sequence length="116" mass="13386">MDPVDEEDPAEGTVRDLDVGSERRKIDDWLAPVDQSWFVRVNNDIQGPAPQHNRSVDEDMKELDSNALLWLKGPEGYGKMQKCANYIRKIQHYSRLADFGESRDSPAYFFCTTYDL</sequence>
<keyword evidence="2" id="KW-1185">Reference proteome</keyword>
<proteinExistence type="predicted"/>
<dbReference type="AlphaFoldDB" id="A0AAI8VR59"/>
<name>A0AAI8VR59_9PEZI</name>
<gene>
    <name evidence="1" type="ORF">KHLLAP_LOCUS9702</name>
</gene>
<accession>A0AAI8VR59</accession>
<protein>
    <submittedName>
        <fullName evidence="1">Uu.00g142600.m01.CDS01</fullName>
    </submittedName>
</protein>
<dbReference type="Proteomes" id="UP001295740">
    <property type="component" value="Unassembled WGS sequence"/>
</dbReference>
<comment type="caution">
    <text evidence="1">The sequence shown here is derived from an EMBL/GenBank/DDBJ whole genome shotgun (WGS) entry which is preliminary data.</text>
</comment>
<organism evidence="1 2">
    <name type="scientific">Anthostomella pinea</name>
    <dbReference type="NCBI Taxonomy" id="933095"/>
    <lineage>
        <taxon>Eukaryota</taxon>
        <taxon>Fungi</taxon>
        <taxon>Dikarya</taxon>
        <taxon>Ascomycota</taxon>
        <taxon>Pezizomycotina</taxon>
        <taxon>Sordariomycetes</taxon>
        <taxon>Xylariomycetidae</taxon>
        <taxon>Xylariales</taxon>
        <taxon>Xylariaceae</taxon>
        <taxon>Anthostomella</taxon>
    </lineage>
</organism>